<evidence type="ECO:0000313" key="3">
    <source>
        <dbReference type="Proteomes" id="UP000198984"/>
    </source>
</evidence>
<protein>
    <recommendedName>
        <fullName evidence="4">DUF2938 domain-containing protein</fullName>
    </recommendedName>
</protein>
<feature type="transmembrane region" description="Helical" evidence="1">
    <location>
        <begin position="56"/>
        <end position="78"/>
    </location>
</feature>
<feature type="transmembrane region" description="Helical" evidence="1">
    <location>
        <begin position="123"/>
        <end position="142"/>
    </location>
</feature>
<name>A0A1H7R275_9BACT</name>
<dbReference type="OrthoDB" id="673991at2"/>
<gene>
    <name evidence="2" type="ORF">SAMN04488505_102491</name>
</gene>
<proteinExistence type="predicted"/>
<evidence type="ECO:0000256" key="1">
    <source>
        <dbReference type="SAM" id="Phobius"/>
    </source>
</evidence>
<keyword evidence="1" id="KW-0812">Transmembrane</keyword>
<feature type="transmembrane region" description="Helical" evidence="1">
    <location>
        <begin position="90"/>
        <end position="111"/>
    </location>
</feature>
<evidence type="ECO:0008006" key="4">
    <source>
        <dbReference type="Google" id="ProtNLM"/>
    </source>
</evidence>
<sequence length="144" mass="15725">MKFVLAGIAGTAVMTGFAYLLSFLANKNWRVIHVLAAVLSGPRLQVQPLPYTRTRLIIAGVVHYVIGVLFAIAYRMLVDAGVVSYTFTSAALYGVAIGVLAMLVWRITFALRYKPHGVQLSSYLPVIGSGHILFSLVMMVVLRL</sequence>
<dbReference type="AlphaFoldDB" id="A0A1H7R275"/>
<dbReference type="EMBL" id="FOBB01000002">
    <property type="protein sequence ID" value="SEL53667.1"/>
    <property type="molecule type" value="Genomic_DNA"/>
</dbReference>
<reference evidence="2 3" key="1">
    <citation type="submission" date="2016-10" db="EMBL/GenBank/DDBJ databases">
        <authorList>
            <person name="de Groot N.N."/>
        </authorList>
    </citation>
    <scope>NUCLEOTIDE SEQUENCE [LARGE SCALE GENOMIC DNA]</scope>
    <source>
        <strain evidence="2 3">DSM 21039</strain>
    </source>
</reference>
<keyword evidence="1" id="KW-1133">Transmembrane helix</keyword>
<dbReference type="RefSeq" id="WP_089909868.1">
    <property type="nucleotide sequence ID" value="NZ_FOBB01000002.1"/>
</dbReference>
<organism evidence="2 3">
    <name type="scientific">Chitinophaga rupis</name>
    <dbReference type="NCBI Taxonomy" id="573321"/>
    <lineage>
        <taxon>Bacteria</taxon>
        <taxon>Pseudomonadati</taxon>
        <taxon>Bacteroidota</taxon>
        <taxon>Chitinophagia</taxon>
        <taxon>Chitinophagales</taxon>
        <taxon>Chitinophagaceae</taxon>
        <taxon>Chitinophaga</taxon>
    </lineage>
</organism>
<evidence type="ECO:0000313" key="2">
    <source>
        <dbReference type="EMBL" id="SEL53667.1"/>
    </source>
</evidence>
<keyword evidence="3" id="KW-1185">Reference proteome</keyword>
<dbReference type="Proteomes" id="UP000198984">
    <property type="component" value="Unassembled WGS sequence"/>
</dbReference>
<accession>A0A1H7R275</accession>
<keyword evidence="1" id="KW-0472">Membrane</keyword>